<accession>A0A365Y2B1</accession>
<name>A0A365Y2B1_9BACT</name>
<protein>
    <submittedName>
        <fullName evidence="3">Agmatine deiminase</fullName>
    </submittedName>
</protein>
<comment type="caution">
    <text evidence="3">The sequence shown here is derived from an EMBL/GenBank/DDBJ whole genome shotgun (WGS) entry which is preliminary data.</text>
</comment>
<dbReference type="PANTHER" id="PTHR31377:SF0">
    <property type="entry name" value="AGMATINE DEIMINASE-RELATED"/>
    <property type="match status" value="1"/>
</dbReference>
<evidence type="ECO:0000256" key="2">
    <source>
        <dbReference type="SAM" id="SignalP"/>
    </source>
</evidence>
<dbReference type="PROSITE" id="PS51257">
    <property type="entry name" value="PROKAR_LIPOPROTEIN"/>
    <property type="match status" value="1"/>
</dbReference>
<dbReference type="Pfam" id="PF04371">
    <property type="entry name" value="PAD_porph"/>
    <property type="match status" value="1"/>
</dbReference>
<dbReference type="Gene3D" id="3.75.10.10">
    <property type="entry name" value="L-arginine/glycine Amidinotransferase, Chain A"/>
    <property type="match status" value="1"/>
</dbReference>
<dbReference type="OrthoDB" id="9808013at2"/>
<sequence>MCKMENLLLLLPALLLSCNKEVASLTPDPGPGPAPSDTAIMYTMPEESSPHEGTWLQWPHQYQYGNTYRNRLDATWIAMAKELVQGEKVHIVAYDQTEQERITSLLEQEAVPLKNIDFSIYPTDDVWARDNGPIFVKDKSGKLLIEDWGFNGWGRKAAYTNCNAIPSKIAADKGSAVIDLNNVMVNEGGSVEIDGKGTLMACKSSVLNNNRNPGMTQQQAEAIFTKYLGITKFIWLEGKAGLDITDMHIDGFARFANPSTIITMNNDDLIYWQVPQDDINKLYAATNKASATYKFVKVPLTQNDVVTTYGKNLGKASYINYYIANNSVLVPVYNDPNDAVAMNIIQKLYPDKKVVGIDCRNLFANGGMVHCVTQQQPR</sequence>
<feature type="signal peptide" evidence="2">
    <location>
        <begin position="1"/>
        <end position="23"/>
    </location>
</feature>
<evidence type="ECO:0000313" key="4">
    <source>
        <dbReference type="Proteomes" id="UP000253410"/>
    </source>
</evidence>
<organism evidence="3 4">
    <name type="scientific">Chitinophaga flava</name>
    <dbReference type="NCBI Taxonomy" id="2259036"/>
    <lineage>
        <taxon>Bacteria</taxon>
        <taxon>Pseudomonadati</taxon>
        <taxon>Bacteroidota</taxon>
        <taxon>Chitinophagia</taxon>
        <taxon>Chitinophagales</taxon>
        <taxon>Chitinophagaceae</taxon>
        <taxon>Chitinophaga</taxon>
    </lineage>
</organism>
<reference evidence="3 4" key="1">
    <citation type="submission" date="2018-05" db="EMBL/GenBank/DDBJ databases">
        <title>Chitinophaga sp. K3CV102501T nov., isolated from isolated from a monsoon evergreen broad-leaved forest soil.</title>
        <authorList>
            <person name="Lv Y."/>
        </authorList>
    </citation>
    <scope>NUCLEOTIDE SEQUENCE [LARGE SCALE GENOMIC DNA]</scope>
    <source>
        <strain evidence="3 4">GDMCC 1.1325</strain>
    </source>
</reference>
<gene>
    <name evidence="3" type="ORF">DF182_05300</name>
</gene>
<dbReference type="EMBL" id="QFFJ01000001">
    <property type="protein sequence ID" value="RBL92015.1"/>
    <property type="molecule type" value="Genomic_DNA"/>
</dbReference>
<dbReference type="PANTHER" id="PTHR31377">
    <property type="entry name" value="AGMATINE DEIMINASE-RELATED"/>
    <property type="match status" value="1"/>
</dbReference>
<dbReference type="AlphaFoldDB" id="A0A365Y2B1"/>
<evidence type="ECO:0000313" key="3">
    <source>
        <dbReference type="EMBL" id="RBL92015.1"/>
    </source>
</evidence>
<dbReference type="Proteomes" id="UP000253410">
    <property type="component" value="Unassembled WGS sequence"/>
</dbReference>
<dbReference type="GO" id="GO:0004668">
    <property type="term" value="F:protein-arginine deiminase activity"/>
    <property type="evidence" value="ECO:0007669"/>
    <property type="project" value="InterPro"/>
</dbReference>
<keyword evidence="4" id="KW-1185">Reference proteome</keyword>
<keyword evidence="1" id="KW-0378">Hydrolase</keyword>
<keyword evidence="2" id="KW-0732">Signal</keyword>
<dbReference type="GO" id="GO:0047632">
    <property type="term" value="F:agmatine deiminase activity"/>
    <property type="evidence" value="ECO:0007669"/>
    <property type="project" value="TreeGrafter"/>
</dbReference>
<dbReference type="GO" id="GO:0009446">
    <property type="term" value="P:putrescine biosynthetic process"/>
    <property type="evidence" value="ECO:0007669"/>
    <property type="project" value="InterPro"/>
</dbReference>
<dbReference type="SUPFAM" id="SSF55909">
    <property type="entry name" value="Pentein"/>
    <property type="match status" value="1"/>
</dbReference>
<feature type="chain" id="PRO_5016759330" evidence="2">
    <location>
        <begin position="24"/>
        <end position="378"/>
    </location>
</feature>
<dbReference type="InterPro" id="IPR007466">
    <property type="entry name" value="Peptidyl-Arg-deiminase_porph"/>
</dbReference>
<proteinExistence type="predicted"/>
<evidence type="ECO:0000256" key="1">
    <source>
        <dbReference type="ARBA" id="ARBA00022801"/>
    </source>
</evidence>